<accession>A0A167FMB1</accession>
<name>A0A167FMB1_CALVF</name>
<gene>
    <name evidence="5" type="ORF">CALVIDRAFT_463508</name>
</gene>
<reference evidence="5 6" key="1">
    <citation type="journal article" date="2016" name="Mol. Biol. Evol.">
        <title>Comparative Genomics of Early-Diverging Mushroom-Forming Fungi Provides Insights into the Origins of Lignocellulose Decay Capabilities.</title>
        <authorList>
            <person name="Nagy L.G."/>
            <person name="Riley R."/>
            <person name="Tritt A."/>
            <person name="Adam C."/>
            <person name="Daum C."/>
            <person name="Floudas D."/>
            <person name="Sun H."/>
            <person name="Yadav J.S."/>
            <person name="Pangilinan J."/>
            <person name="Larsson K.H."/>
            <person name="Matsuura K."/>
            <person name="Barry K."/>
            <person name="Labutti K."/>
            <person name="Kuo R."/>
            <person name="Ohm R.A."/>
            <person name="Bhattacharya S.S."/>
            <person name="Shirouzu T."/>
            <person name="Yoshinaga Y."/>
            <person name="Martin F.M."/>
            <person name="Grigoriev I.V."/>
            <person name="Hibbett D.S."/>
        </authorList>
    </citation>
    <scope>NUCLEOTIDE SEQUENCE [LARGE SCALE GENOMIC DNA]</scope>
    <source>
        <strain evidence="5 6">TUFC12733</strain>
    </source>
</reference>
<evidence type="ECO:0000313" key="5">
    <source>
        <dbReference type="EMBL" id="KZO89652.1"/>
    </source>
</evidence>
<dbReference type="OrthoDB" id="3195134at2759"/>
<evidence type="ECO:0000256" key="1">
    <source>
        <dbReference type="ARBA" id="ARBA00022664"/>
    </source>
</evidence>
<evidence type="ECO:0000313" key="6">
    <source>
        <dbReference type="Proteomes" id="UP000076738"/>
    </source>
</evidence>
<evidence type="ECO:0000259" key="4">
    <source>
        <dbReference type="PROSITE" id="PS50158"/>
    </source>
</evidence>
<keyword evidence="2" id="KW-0863">Zinc-finger</keyword>
<dbReference type="GO" id="GO:0006397">
    <property type="term" value="P:mRNA processing"/>
    <property type="evidence" value="ECO:0007669"/>
    <property type="project" value="UniProtKB-KW"/>
</dbReference>
<protein>
    <recommendedName>
        <fullName evidence="4">CCHC-type domain-containing protein</fullName>
    </recommendedName>
</protein>
<feature type="compositionally biased region" description="Low complexity" evidence="3">
    <location>
        <begin position="258"/>
        <end position="278"/>
    </location>
</feature>
<evidence type="ECO:0000256" key="3">
    <source>
        <dbReference type="SAM" id="MobiDB-lite"/>
    </source>
</evidence>
<sequence>MPIRTSRNAPVLESARPEHVVRFLEDVEQLCEGASVPPEKWIYYCLRYVQVDVAQVWEALPETTAAPPDYKAFRKAVLELYPGAADDDRRYSRLDLERIVAKSAAIPMANRAQYGEYHRQFLRVSKWLEDKKKLSQMEKDQMFLRGFHFEFQERLRARLLMVNPDVFPDDPYDMEKIAKAATFLLTGTSATADFTPLATSSESTVSKTEPSRSQVKIESSIPVKAEPDLAVQERMLSLLARIEAKLDNPVSRPDYNANQYRDWNQPQQQQQGYSNNNQRYRENRPPGNPSNTCTYCGALGHYLRECADLEDHDQKGLVVRNGSNRWELPDGTQIPNYPPGPIKVRVLAWHERNP</sequence>
<feature type="region of interest" description="Disordered" evidence="3">
    <location>
        <begin position="249"/>
        <end position="290"/>
    </location>
</feature>
<dbReference type="GO" id="GO:0008270">
    <property type="term" value="F:zinc ion binding"/>
    <property type="evidence" value="ECO:0007669"/>
    <property type="project" value="UniProtKB-KW"/>
</dbReference>
<dbReference type="EMBL" id="KV417374">
    <property type="protein sequence ID" value="KZO89652.1"/>
    <property type="molecule type" value="Genomic_DNA"/>
</dbReference>
<dbReference type="InterPro" id="IPR001878">
    <property type="entry name" value="Znf_CCHC"/>
</dbReference>
<feature type="non-terminal residue" evidence="5">
    <location>
        <position position="354"/>
    </location>
</feature>
<keyword evidence="2" id="KW-0479">Metal-binding</keyword>
<dbReference type="SUPFAM" id="SSF57756">
    <property type="entry name" value="Retrovirus zinc finger-like domains"/>
    <property type="match status" value="1"/>
</dbReference>
<organism evidence="5 6">
    <name type="scientific">Calocera viscosa (strain TUFC12733)</name>
    <dbReference type="NCBI Taxonomy" id="1330018"/>
    <lineage>
        <taxon>Eukaryota</taxon>
        <taxon>Fungi</taxon>
        <taxon>Dikarya</taxon>
        <taxon>Basidiomycota</taxon>
        <taxon>Agaricomycotina</taxon>
        <taxon>Dacrymycetes</taxon>
        <taxon>Dacrymycetales</taxon>
        <taxon>Dacrymycetaceae</taxon>
        <taxon>Calocera</taxon>
    </lineage>
</organism>
<proteinExistence type="predicted"/>
<evidence type="ECO:0000256" key="2">
    <source>
        <dbReference type="PROSITE-ProRule" id="PRU00047"/>
    </source>
</evidence>
<keyword evidence="1" id="KW-0507">mRNA processing</keyword>
<dbReference type="Proteomes" id="UP000076738">
    <property type="component" value="Unassembled WGS sequence"/>
</dbReference>
<dbReference type="STRING" id="1330018.A0A167FMB1"/>
<dbReference type="GO" id="GO:0003676">
    <property type="term" value="F:nucleic acid binding"/>
    <property type="evidence" value="ECO:0007669"/>
    <property type="project" value="InterPro"/>
</dbReference>
<dbReference type="AlphaFoldDB" id="A0A167FMB1"/>
<keyword evidence="6" id="KW-1185">Reference proteome</keyword>
<dbReference type="InterPro" id="IPR036875">
    <property type="entry name" value="Znf_CCHC_sf"/>
</dbReference>
<keyword evidence="2" id="KW-0862">Zinc</keyword>
<feature type="domain" description="CCHC-type" evidence="4">
    <location>
        <begin position="293"/>
        <end position="306"/>
    </location>
</feature>
<dbReference type="PROSITE" id="PS50158">
    <property type="entry name" value="ZF_CCHC"/>
    <property type="match status" value="1"/>
</dbReference>